<dbReference type="Proteomes" id="UP000334019">
    <property type="component" value="Chromosome"/>
</dbReference>
<dbReference type="RefSeq" id="WP_153760764.1">
    <property type="nucleotide sequence ID" value="NZ_CP045851.1"/>
</dbReference>
<keyword evidence="2" id="KW-1185">Reference proteome</keyword>
<evidence type="ECO:0000313" key="2">
    <source>
        <dbReference type="Proteomes" id="UP000334019"/>
    </source>
</evidence>
<gene>
    <name evidence="1" type="ORF">GH723_17010</name>
</gene>
<dbReference type="AlphaFoldDB" id="A0A5Q2RRY7"/>
<sequence>MGARHRQRKADQAPIATEAREMRKAQHRAQRHHVHQALHETGIDELDDVVLPEPKATRGRLEPAERDEVKVTGRTFKPWKQPFWKRRRNERRARAEAWQSLAAGE</sequence>
<reference evidence="1 2" key="1">
    <citation type="submission" date="2019-11" db="EMBL/GenBank/DDBJ databases">
        <authorList>
            <person name="He Y."/>
        </authorList>
    </citation>
    <scope>NUCLEOTIDE SEQUENCE [LARGE SCALE GENOMIC DNA]</scope>
    <source>
        <strain evidence="1 2">SCSIO 58843</strain>
    </source>
</reference>
<name>A0A5Q2RRY7_9ACTN</name>
<proteinExistence type="predicted"/>
<protein>
    <submittedName>
        <fullName evidence="1">Uncharacterized protein</fullName>
    </submittedName>
</protein>
<evidence type="ECO:0000313" key="1">
    <source>
        <dbReference type="EMBL" id="QGG96660.1"/>
    </source>
</evidence>
<dbReference type="EMBL" id="CP045851">
    <property type="protein sequence ID" value="QGG96660.1"/>
    <property type="molecule type" value="Genomic_DNA"/>
</dbReference>
<organism evidence="1 2">
    <name type="scientific">Actinomarinicola tropica</name>
    <dbReference type="NCBI Taxonomy" id="2789776"/>
    <lineage>
        <taxon>Bacteria</taxon>
        <taxon>Bacillati</taxon>
        <taxon>Actinomycetota</taxon>
        <taxon>Acidimicrobiia</taxon>
        <taxon>Acidimicrobiales</taxon>
        <taxon>Iamiaceae</taxon>
        <taxon>Actinomarinicola</taxon>
    </lineage>
</organism>
<accession>A0A5Q2RRY7</accession>
<dbReference type="KEGG" id="atq:GH723_17010"/>